<name>A0A8S1DVN7_9INSE</name>
<comment type="caution">
    <text evidence="7">The sequence shown here is derived from an EMBL/GenBank/DDBJ whole genome shotgun (WGS) entry which is preliminary data.</text>
</comment>
<dbReference type="OrthoDB" id="6077919at2759"/>
<keyword evidence="8" id="KW-1185">Reference proteome</keyword>
<dbReference type="Gene3D" id="3.30.160.60">
    <property type="entry name" value="Classic Zinc Finger"/>
    <property type="match status" value="3"/>
</dbReference>
<dbReference type="PROSITE" id="PS50157">
    <property type="entry name" value="ZINC_FINGER_C2H2_2"/>
    <property type="match status" value="5"/>
</dbReference>
<protein>
    <recommendedName>
        <fullName evidence="6">C2H2-type domain-containing protein</fullName>
    </recommendedName>
</protein>
<keyword evidence="1" id="KW-0479">Metal-binding</keyword>
<evidence type="ECO:0000256" key="3">
    <source>
        <dbReference type="ARBA" id="ARBA00022771"/>
    </source>
</evidence>
<evidence type="ECO:0000256" key="5">
    <source>
        <dbReference type="PROSITE-ProRule" id="PRU00042"/>
    </source>
</evidence>
<dbReference type="SUPFAM" id="SSF57667">
    <property type="entry name" value="beta-beta-alpha zinc fingers"/>
    <property type="match status" value="2"/>
</dbReference>
<keyword evidence="4" id="KW-0862">Zinc</keyword>
<sequence>MSLQKELCLICERPTAEGAVLAVHVDKEKLQNWFLNVCEYEMAEEIEDEDKICYFCVWHAEFQWKFNGMSDETLIWWNLDWDDAAKKLRKHYFEGNVEQCWVQLEMIQIPDDEKDQVKEDEKNGKKCFYCMKVFSYSTILNIHLKKTHKDAIRCENHRFATYFHTVEEKEKHNEEVHAKPRELKTFQCDFCSKEFSGNSHINLHVRKVHREFPVKCAFKGCVSFFKSDIEMRAHFDSLHDVAKMIDCEYCEYKTIYKDALKRHVATKHRTEKPFKCDNCGEMFSTKNSLTKHMSYKHQFKRCKICTLDVSVGYFIQHIRKMICVRCKNEFLCSGLYQSHKKKCRETLLKCSKCPKSFQKPYLLVYHMKRKHGNREWRGLKNKSLGFKCEPCAKGTTKVWNS</sequence>
<keyword evidence="3 5" id="KW-0863">Zinc-finger</keyword>
<evidence type="ECO:0000313" key="8">
    <source>
        <dbReference type="Proteomes" id="UP000494165"/>
    </source>
</evidence>
<dbReference type="PANTHER" id="PTHR24403:SF67">
    <property type="entry name" value="FI01116P-RELATED"/>
    <property type="match status" value="1"/>
</dbReference>
<evidence type="ECO:0000256" key="1">
    <source>
        <dbReference type="ARBA" id="ARBA00022723"/>
    </source>
</evidence>
<dbReference type="GO" id="GO:0005634">
    <property type="term" value="C:nucleus"/>
    <property type="evidence" value="ECO:0007669"/>
    <property type="project" value="TreeGrafter"/>
</dbReference>
<feature type="domain" description="C2H2-type" evidence="6">
    <location>
        <begin position="245"/>
        <end position="273"/>
    </location>
</feature>
<feature type="domain" description="C2H2-type" evidence="6">
    <location>
        <begin position="125"/>
        <end position="148"/>
    </location>
</feature>
<feature type="domain" description="C2H2-type" evidence="6">
    <location>
        <begin position="186"/>
        <end position="209"/>
    </location>
</feature>
<accession>A0A8S1DVN7</accession>
<feature type="domain" description="C2H2-type" evidence="6">
    <location>
        <begin position="348"/>
        <end position="376"/>
    </location>
</feature>
<proteinExistence type="predicted"/>
<dbReference type="InterPro" id="IPR050688">
    <property type="entry name" value="Zinc_finger/UBP_domain"/>
</dbReference>
<dbReference type="InterPro" id="IPR013087">
    <property type="entry name" value="Znf_C2H2_type"/>
</dbReference>
<gene>
    <name evidence="7" type="ORF">CLODIP_2_CD13204</name>
</gene>
<dbReference type="AlphaFoldDB" id="A0A8S1DVN7"/>
<dbReference type="PROSITE" id="PS00028">
    <property type="entry name" value="ZINC_FINGER_C2H2_1"/>
    <property type="match status" value="4"/>
</dbReference>
<dbReference type="GO" id="GO:0008270">
    <property type="term" value="F:zinc ion binding"/>
    <property type="evidence" value="ECO:0007669"/>
    <property type="project" value="UniProtKB-KW"/>
</dbReference>
<reference evidence="7 8" key="1">
    <citation type="submission" date="2020-04" db="EMBL/GenBank/DDBJ databases">
        <authorList>
            <person name="Alioto T."/>
            <person name="Alioto T."/>
            <person name="Gomez Garrido J."/>
        </authorList>
    </citation>
    <scope>NUCLEOTIDE SEQUENCE [LARGE SCALE GENOMIC DNA]</scope>
</reference>
<feature type="domain" description="C2H2-type" evidence="6">
    <location>
        <begin position="274"/>
        <end position="302"/>
    </location>
</feature>
<dbReference type="SMART" id="SM00355">
    <property type="entry name" value="ZnF_C2H2"/>
    <property type="match status" value="6"/>
</dbReference>
<dbReference type="PANTHER" id="PTHR24403">
    <property type="entry name" value="ZINC FINGER PROTEIN"/>
    <property type="match status" value="1"/>
</dbReference>
<evidence type="ECO:0000256" key="2">
    <source>
        <dbReference type="ARBA" id="ARBA00022737"/>
    </source>
</evidence>
<evidence type="ECO:0000313" key="7">
    <source>
        <dbReference type="EMBL" id="CAB3385110.1"/>
    </source>
</evidence>
<dbReference type="InterPro" id="IPR036236">
    <property type="entry name" value="Znf_C2H2_sf"/>
</dbReference>
<evidence type="ECO:0000259" key="6">
    <source>
        <dbReference type="PROSITE" id="PS50157"/>
    </source>
</evidence>
<dbReference type="GO" id="GO:0045944">
    <property type="term" value="P:positive regulation of transcription by RNA polymerase II"/>
    <property type="evidence" value="ECO:0007669"/>
    <property type="project" value="TreeGrafter"/>
</dbReference>
<evidence type="ECO:0000256" key="4">
    <source>
        <dbReference type="ARBA" id="ARBA00022833"/>
    </source>
</evidence>
<organism evidence="7 8">
    <name type="scientific">Cloeon dipterum</name>
    <dbReference type="NCBI Taxonomy" id="197152"/>
    <lineage>
        <taxon>Eukaryota</taxon>
        <taxon>Metazoa</taxon>
        <taxon>Ecdysozoa</taxon>
        <taxon>Arthropoda</taxon>
        <taxon>Hexapoda</taxon>
        <taxon>Insecta</taxon>
        <taxon>Pterygota</taxon>
        <taxon>Palaeoptera</taxon>
        <taxon>Ephemeroptera</taxon>
        <taxon>Pisciforma</taxon>
        <taxon>Baetidae</taxon>
        <taxon>Cloeon</taxon>
    </lineage>
</organism>
<keyword evidence="2" id="KW-0677">Repeat</keyword>
<dbReference type="EMBL" id="CADEPI010000393">
    <property type="protein sequence ID" value="CAB3385110.1"/>
    <property type="molecule type" value="Genomic_DNA"/>
</dbReference>
<dbReference type="Pfam" id="PF00096">
    <property type="entry name" value="zf-C2H2"/>
    <property type="match status" value="2"/>
</dbReference>
<dbReference type="FunFam" id="3.30.160.60:FF:000100">
    <property type="entry name" value="Zinc finger 45-like"/>
    <property type="match status" value="1"/>
</dbReference>
<dbReference type="Proteomes" id="UP000494165">
    <property type="component" value="Unassembled WGS sequence"/>
</dbReference>